<accession>A0A6J5ZSK0</accession>
<dbReference type="Pfam" id="PF00849">
    <property type="entry name" value="PseudoU_synth_2"/>
    <property type="match status" value="1"/>
</dbReference>
<protein>
    <submittedName>
        <fullName evidence="4">Unannotated protein</fullName>
    </submittedName>
</protein>
<dbReference type="GO" id="GO:0006364">
    <property type="term" value="P:rRNA processing"/>
    <property type="evidence" value="ECO:0007669"/>
    <property type="project" value="UniProtKB-ARBA"/>
</dbReference>
<dbReference type="InterPro" id="IPR020094">
    <property type="entry name" value="TruA/RsuA/RluB/E/F_N"/>
</dbReference>
<dbReference type="NCBIfam" id="TIGR00093">
    <property type="entry name" value="pseudouridine synthase"/>
    <property type="match status" value="1"/>
</dbReference>
<dbReference type="GO" id="GO:0001522">
    <property type="term" value="P:pseudouridine synthesis"/>
    <property type="evidence" value="ECO:0007669"/>
    <property type="project" value="InterPro"/>
</dbReference>
<dbReference type="SUPFAM" id="SSF55174">
    <property type="entry name" value="Alpha-L RNA-binding motif"/>
    <property type="match status" value="1"/>
</dbReference>
<proteinExistence type="inferred from homology"/>
<dbReference type="GO" id="GO:0003723">
    <property type="term" value="F:RNA binding"/>
    <property type="evidence" value="ECO:0007669"/>
    <property type="project" value="InterPro"/>
</dbReference>
<dbReference type="PROSITE" id="PS01149">
    <property type="entry name" value="PSI_RSU"/>
    <property type="match status" value="1"/>
</dbReference>
<dbReference type="Gene3D" id="3.30.70.1560">
    <property type="entry name" value="Alpha-L RNA-binding motif"/>
    <property type="match status" value="1"/>
</dbReference>
<evidence type="ECO:0000313" key="4">
    <source>
        <dbReference type="EMBL" id="CAB4344109.1"/>
    </source>
</evidence>
<dbReference type="FunFam" id="3.30.70.1560:FF:000001">
    <property type="entry name" value="Pseudouridine synthase"/>
    <property type="match status" value="1"/>
</dbReference>
<dbReference type="InterPro" id="IPR006145">
    <property type="entry name" value="PsdUridine_synth_RsuA/RluA"/>
</dbReference>
<dbReference type="Gene3D" id="3.10.290.10">
    <property type="entry name" value="RNA-binding S4 domain"/>
    <property type="match status" value="1"/>
</dbReference>
<dbReference type="InterPro" id="IPR020103">
    <property type="entry name" value="PsdUridine_synth_cat_dom_sf"/>
</dbReference>
<dbReference type="InterPro" id="IPR002942">
    <property type="entry name" value="S4_RNA-bd"/>
</dbReference>
<dbReference type="GO" id="GO:0009982">
    <property type="term" value="F:pseudouridine synthase activity"/>
    <property type="evidence" value="ECO:0007669"/>
    <property type="project" value="InterPro"/>
</dbReference>
<reference evidence="4" key="1">
    <citation type="submission" date="2020-05" db="EMBL/GenBank/DDBJ databases">
        <authorList>
            <person name="Chiriac C."/>
            <person name="Salcher M."/>
            <person name="Ghai R."/>
            <person name="Kavagutti S V."/>
        </authorList>
    </citation>
    <scope>NUCLEOTIDE SEQUENCE</scope>
</reference>
<dbReference type="InterPro" id="IPR050343">
    <property type="entry name" value="RsuA_PseudoU_synthase"/>
</dbReference>
<sequence length="242" mass="26074">MRLAKYLAHAGIASRRASEVLIAEGRVSVDGEKVLDPARDVDSRNKILFDGERVGSGPAIRVVYALNKPSGVVSTAADTHGRPTVVEMVRSGAASSRRLYPVGRLDVDSTGLILLTDDGDLAHRLTHPSFEVPKRYIARVSGGAVSERALQALRDGIFLDDGKTAPAKARQIAAGHLELTIHEGRKRQVRRMCEAVGHPVRELKRVGFGSLDLGAIPEGKSRRLSLPEVEALLAPTDQDRVA</sequence>
<dbReference type="InterPro" id="IPR042092">
    <property type="entry name" value="PsdUridine_s_RsuA/RluB/E/F_cat"/>
</dbReference>
<dbReference type="PANTHER" id="PTHR47683:SF2">
    <property type="entry name" value="RNA-BINDING S4 DOMAIN-CONTAINING PROTEIN"/>
    <property type="match status" value="1"/>
</dbReference>
<comment type="similarity">
    <text evidence="1">Belongs to the pseudouridine synthase RsuA family.</text>
</comment>
<dbReference type="PANTHER" id="PTHR47683">
    <property type="entry name" value="PSEUDOURIDINE SYNTHASE FAMILY PROTEIN-RELATED"/>
    <property type="match status" value="1"/>
</dbReference>
<dbReference type="InterPro" id="IPR036986">
    <property type="entry name" value="S4_RNA-bd_sf"/>
</dbReference>
<evidence type="ECO:0000259" key="3">
    <source>
        <dbReference type="SMART" id="SM00363"/>
    </source>
</evidence>
<dbReference type="Pfam" id="PF01479">
    <property type="entry name" value="S4"/>
    <property type="match status" value="1"/>
</dbReference>
<dbReference type="InterPro" id="IPR018496">
    <property type="entry name" value="PsdUridine_synth_RsuA/RluB_CS"/>
</dbReference>
<name>A0A6J5ZSK0_9ZZZZ</name>
<dbReference type="PROSITE" id="PS50889">
    <property type="entry name" value="S4"/>
    <property type="match status" value="1"/>
</dbReference>
<evidence type="ECO:0000256" key="1">
    <source>
        <dbReference type="ARBA" id="ARBA00008348"/>
    </source>
</evidence>
<dbReference type="SUPFAM" id="SSF55120">
    <property type="entry name" value="Pseudouridine synthase"/>
    <property type="match status" value="1"/>
</dbReference>
<dbReference type="Gene3D" id="3.30.70.580">
    <property type="entry name" value="Pseudouridine synthase I, catalytic domain, N-terminal subdomain"/>
    <property type="match status" value="1"/>
</dbReference>
<keyword evidence="2" id="KW-0413">Isomerase</keyword>
<dbReference type="CDD" id="cd02870">
    <property type="entry name" value="PseudoU_synth_RsuA_like"/>
    <property type="match status" value="1"/>
</dbReference>
<dbReference type="InterPro" id="IPR000748">
    <property type="entry name" value="PsdUridine_synth_RsuA/RluB/E/F"/>
</dbReference>
<organism evidence="4">
    <name type="scientific">freshwater metagenome</name>
    <dbReference type="NCBI Taxonomy" id="449393"/>
    <lineage>
        <taxon>unclassified sequences</taxon>
        <taxon>metagenomes</taxon>
        <taxon>ecological metagenomes</taxon>
    </lineage>
</organism>
<dbReference type="CDD" id="cd00165">
    <property type="entry name" value="S4"/>
    <property type="match status" value="1"/>
</dbReference>
<dbReference type="GO" id="GO:0005829">
    <property type="term" value="C:cytosol"/>
    <property type="evidence" value="ECO:0007669"/>
    <property type="project" value="UniProtKB-ARBA"/>
</dbReference>
<dbReference type="AlphaFoldDB" id="A0A6J5ZSK0"/>
<gene>
    <name evidence="4" type="ORF">UFOPK3547_00890</name>
</gene>
<feature type="domain" description="RNA-binding S4" evidence="3">
    <location>
        <begin position="1"/>
        <end position="60"/>
    </location>
</feature>
<dbReference type="SMART" id="SM00363">
    <property type="entry name" value="S4"/>
    <property type="match status" value="1"/>
</dbReference>
<dbReference type="EMBL" id="CAESAN010000065">
    <property type="protein sequence ID" value="CAB4344109.1"/>
    <property type="molecule type" value="Genomic_DNA"/>
</dbReference>
<evidence type="ECO:0000256" key="2">
    <source>
        <dbReference type="ARBA" id="ARBA00023235"/>
    </source>
</evidence>